<feature type="region of interest" description="Disordered" evidence="1">
    <location>
        <begin position="1"/>
        <end position="33"/>
    </location>
</feature>
<dbReference type="Proteomes" id="UP000634136">
    <property type="component" value="Unassembled WGS sequence"/>
</dbReference>
<name>A0A834WWH8_9FABA</name>
<evidence type="ECO:0000256" key="1">
    <source>
        <dbReference type="SAM" id="MobiDB-lite"/>
    </source>
</evidence>
<evidence type="ECO:0000313" key="2">
    <source>
        <dbReference type="EMBL" id="KAF7833632.1"/>
    </source>
</evidence>
<keyword evidence="3" id="KW-1185">Reference proteome</keyword>
<protein>
    <submittedName>
        <fullName evidence="2">Protein YLS9-like</fullName>
    </submittedName>
</protein>
<comment type="caution">
    <text evidence="2">The sequence shown here is derived from an EMBL/GenBank/DDBJ whole genome shotgun (WGS) entry which is preliminary data.</text>
</comment>
<dbReference type="EMBL" id="JAAIUW010000005">
    <property type="protein sequence ID" value="KAF7833632.1"/>
    <property type="molecule type" value="Genomic_DNA"/>
</dbReference>
<dbReference type="AlphaFoldDB" id="A0A834WWH8"/>
<evidence type="ECO:0000313" key="3">
    <source>
        <dbReference type="Proteomes" id="UP000634136"/>
    </source>
</evidence>
<reference evidence="2" key="1">
    <citation type="submission" date="2020-09" db="EMBL/GenBank/DDBJ databases">
        <title>Genome-Enabled Discovery of Anthraquinone Biosynthesis in Senna tora.</title>
        <authorList>
            <person name="Kang S.-H."/>
            <person name="Pandey R.P."/>
            <person name="Lee C.-M."/>
            <person name="Sim J.-S."/>
            <person name="Jeong J.-T."/>
            <person name="Choi B.-S."/>
            <person name="Jung M."/>
            <person name="Ginzburg D."/>
            <person name="Zhao K."/>
            <person name="Won S.Y."/>
            <person name="Oh T.-J."/>
            <person name="Yu Y."/>
            <person name="Kim N.-H."/>
            <person name="Lee O.R."/>
            <person name="Lee T.-H."/>
            <person name="Bashyal P."/>
            <person name="Kim T.-S."/>
            <person name="Lee W.-H."/>
            <person name="Kawkins C."/>
            <person name="Kim C.-K."/>
            <person name="Kim J.S."/>
            <person name="Ahn B.O."/>
            <person name="Rhee S.Y."/>
            <person name="Sohng J.K."/>
        </authorList>
    </citation>
    <scope>NUCLEOTIDE SEQUENCE</scope>
    <source>
        <tissue evidence="2">Leaf</tissue>
    </source>
</reference>
<sequence>MSSAGYPNRITPPTQPSTLPSGPIDDHRLPETMSFAGCPNRITPPRPLTILPSAPIDNHRLRPHIFSSDSGPHNPKFQIVDAAVTSSNTSIDGGVYITGRWNVTLLAKNPNTITPISYMNFRATLLYDSFHDGAVSTTPSHTFSPLSPAEETRVAMQFASTKPFNIDKNDDLMSREEFKVMIFVRLKFDSFDEHEEEKMFIYECSPIRMTYFTNVSSTPYVRNCDFLTLY</sequence>
<accession>A0A834WWH8</accession>
<gene>
    <name evidence="2" type="ORF">G2W53_015965</name>
</gene>
<organism evidence="2 3">
    <name type="scientific">Senna tora</name>
    <dbReference type="NCBI Taxonomy" id="362788"/>
    <lineage>
        <taxon>Eukaryota</taxon>
        <taxon>Viridiplantae</taxon>
        <taxon>Streptophyta</taxon>
        <taxon>Embryophyta</taxon>
        <taxon>Tracheophyta</taxon>
        <taxon>Spermatophyta</taxon>
        <taxon>Magnoliopsida</taxon>
        <taxon>eudicotyledons</taxon>
        <taxon>Gunneridae</taxon>
        <taxon>Pentapetalae</taxon>
        <taxon>rosids</taxon>
        <taxon>fabids</taxon>
        <taxon>Fabales</taxon>
        <taxon>Fabaceae</taxon>
        <taxon>Caesalpinioideae</taxon>
        <taxon>Cassia clade</taxon>
        <taxon>Senna</taxon>
    </lineage>
</organism>
<proteinExistence type="predicted"/>